<dbReference type="PROSITE" id="PS51257">
    <property type="entry name" value="PROKAR_LIPOPROTEIN"/>
    <property type="match status" value="1"/>
</dbReference>
<keyword evidence="2" id="KW-1185">Reference proteome</keyword>
<proteinExistence type="predicted"/>
<dbReference type="Proteomes" id="UP000005755">
    <property type="component" value="Unassembled WGS sequence"/>
</dbReference>
<gene>
    <name evidence="1" type="ORF">HCCG_01284</name>
</gene>
<dbReference type="EMBL" id="DS990392">
    <property type="protein sequence ID" value="EFR46737.1"/>
    <property type="molecule type" value="Genomic_DNA"/>
</dbReference>
<protein>
    <recommendedName>
        <fullName evidence="3">Lipoprotein</fullName>
    </recommendedName>
</protein>
<organism evidence="1 2">
    <name type="scientific">Helicobacter cinaedi CCUG 18818 = ATCC BAA-847</name>
    <dbReference type="NCBI Taxonomy" id="537971"/>
    <lineage>
        <taxon>Bacteria</taxon>
        <taxon>Pseudomonadati</taxon>
        <taxon>Campylobacterota</taxon>
        <taxon>Epsilonproteobacteria</taxon>
        <taxon>Campylobacterales</taxon>
        <taxon>Helicobacteraceae</taxon>
        <taxon>Helicobacter</taxon>
    </lineage>
</organism>
<sequence>MLKLSMLNSTPFYSKAFKALVACLSNFFAFSACLI</sequence>
<evidence type="ECO:0008006" key="3">
    <source>
        <dbReference type="Google" id="ProtNLM"/>
    </source>
</evidence>
<name>A0ABN0BAZ0_9HELI</name>
<accession>A0ABN0BAZ0</accession>
<evidence type="ECO:0000313" key="2">
    <source>
        <dbReference type="Proteomes" id="UP000005755"/>
    </source>
</evidence>
<evidence type="ECO:0000313" key="1">
    <source>
        <dbReference type="EMBL" id="EFR46737.1"/>
    </source>
</evidence>
<reference evidence="2" key="1">
    <citation type="journal article" date="2014" name="Genome Announc.">
        <title>Draft genome sequences of six enterohepatic helicobacter species isolated from humans and one from rhesus macaques.</title>
        <authorList>
            <person name="Shen Z."/>
            <person name="Sheh A."/>
            <person name="Young S.K."/>
            <person name="Abouelliel A."/>
            <person name="Ward D.V."/>
            <person name="Earl A.M."/>
            <person name="Fox J.G."/>
        </authorList>
    </citation>
    <scope>NUCLEOTIDE SEQUENCE [LARGE SCALE GENOMIC DNA]</scope>
    <source>
        <strain evidence="2">CCUG 18818</strain>
    </source>
</reference>